<dbReference type="PROSITE" id="PS51257">
    <property type="entry name" value="PROKAR_LIPOPROTEIN"/>
    <property type="match status" value="1"/>
</dbReference>
<protein>
    <submittedName>
        <fullName evidence="2">Lipopolysaccharide-assembly</fullName>
    </submittedName>
</protein>
<dbReference type="Proteomes" id="UP000199602">
    <property type="component" value="Unassembled WGS sequence"/>
</dbReference>
<dbReference type="GO" id="GO:0043165">
    <property type="term" value="P:Gram-negative-bacterium-type cell outer membrane assembly"/>
    <property type="evidence" value="ECO:0007669"/>
    <property type="project" value="InterPro"/>
</dbReference>
<evidence type="ECO:0000256" key="1">
    <source>
        <dbReference type="SAM" id="Phobius"/>
    </source>
</evidence>
<keyword evidence="1" id="KW-1133">Transmembrane helix</keyword>
<dbReference type="InterPro" id="IPR007485">
    <property type="entry name" value="LPS_assembly_LptE"/>
</dbReference>
<dbReference type="STRING" id="206665.SAMN04488516_11213"/>
<evidence type="ECO:0000313" key="2">
    <source>
        <dbReference type="EMBL" id="SDN93053.1"/>
    </source>
</evidence>
<proteinExistence type="predicted"/>
<gene>
    <name evidence="2" type="ORF">SAMN04488516_11213</name>
</gene>
<sequence>MYLKSFILSIAIGLITLGCGYHFSATIPIIFPNNAKTIIIQKVINPSQESWLEGEIRSFLNEEITKRSNAKIISQNTADLSLIVRIEHISTSEQTKEENDLTFKYAAKVSLSLIFKDSKGVVVLKTKPTTYSESYTSEAEKKEALAKAVDECLRLGLNQLSNNDF</sequence>
<evidence type="ECO:0000313" key="3">
    <source>
        <dbReference type="Proteomes" id="UP000199602"/>
    </source>
</evidence>
<dbReference type="AlphaFoldDB" id="A0A1H0FEI3"/>
<feature type="transmembrane region" description="Helical" evidence="1">
    <location>
        <begin position="6"/>
        <end position="31"/>
    </location>
</feature>
<name>A0A1H0FEI3_9BACT</name>
<dbReference type="OrthoDB" id="5459831at2"/>
<dbReference type="GO" id="GO:0019867">
    <property type="term" value="C:outer membrane"/>
    <property type="evidence" value="ECO:0007669"/>
    <property type="project" value="InterPro"/>
</dbReference>
<reference evidence="2 3" key="1">
    <citation type="submission" date="2016-10" db="EMBL/GenBank/DDBJ databases">
        <authorList>
            <person name="de Groot N.N."/>
        </authorList>
    </citation>
    <scope>NUCLEOTIDE SEQUENCE [LARGE SCALE GENOMIC DNA]</scope>
    <source>
        <strain evidence="2 3">DSM 15269</strain>
    </source>
</reference>
<dbReference type="Pfam" id="PF04390">
    <property type="entry name" value="LptE"/>
    <property type="match status" value="1"/>
</dbReference>
<keyword evidence="1" id="KW-0472">Membrane</keyword>
<accession>A0A1H0FEI3</accession>
<keyword evidence="1" id="KW-0812">Transmembrane</keyword>
<dbReference type="RefSeq" id="WP_092066058.1">
    <property type="nucleotide sequence ID" value="NZ_FNIN01000012.1"/>
</dbReference>
<keyword evidence="3" id="KW-1185">Reference proteome</keyword>
<dbReference type="EMBL" id="FNIN01000012">
    <property type="protein sequence ID" value="SDN93053.1"/>
    <property type="molecule type" value="Genomic_DNA"/>
</dbReference>
<organism evidence="2 3">
    <name type="scientific">Desulfonauticus submarinus</name>
    <dbReference type="NCBI Taxonomy" id="206665"/>
    <lineage>
        <taxon>Bacteria</taxon>
        <taxon>Pseudomonadati</taxon>
        <taxon>Thermodesulfobacteriota</taxon>
        <taxon>Desulfovibrionia</taxon>
        <taxon>Desulfovibrionales</taxon>
        <taxon>Desulfonauticaceae</taxon>
        <taxon>Desulfonauticus</taxon>
    </lineage>
</organism>